<evidence type="ECO:0000256" key="3">
    <source>
        <dbReference type="ARBA" id="ARBA00023054"/>
    </source>
</evidence>
<dbReference type="Pfam" id="PF22562">
    <property type="entry name" value="UBA_7"/>
    <property type="match status" value="1"/>
</dbReference>
<dbReference type="GO" id="GO:0031397">
    <property type="term" value="P:negative regulation of protein ubiquitination"/>
    <property type="evidence" value="ECO:0007669"/>
    <property type="project" value="TreeGrafter"/>
</dbReference>
<dbReference type="PROSITE" id="PS00028">
    <property type="entry name" value="ZINC_FINGER_C2H2_1"/>
    <property type="match status" value="1"/>
</dbReference>
<name>A0A8H7PNX2_MORIS</name>
<dbReference type="PANTHER" id="PTHR46340:SF1">
    <property type="entry name" value="UBX DOMAIN-CONTAINING PROTEIN 1"/>
    <property type="match status" value="1"/>
</dbReference>
<feature type="compositionally biased region" description="Basic and acidic residues" evidence="4">
    <location>
        <begin position="129"/>
        <end position="163"/>
    </location>
</feature>
<dbReference type="GO" id="GO:1903094">
    <property type="term" value="P:negative regulation of protein K48-linked deubiquitination"/>
    <property type="evidence" value="ECO:0007669"/>
    <property type="project" value="TreeGrafter"/>
</dbReference>
<feature type="region of interest" description="Disordered" evidence="4">
    <location>
        <begin position="44"/>
        <end position="77"/>
    </location>
</feature>
<dbReference type="GO" id="GO:0005634">
    <property type="term" value="C:nucleus"/>
    <property type="evidence" value="ECO:0007669"/>
    <property type="project" value="TreeGrafter"/>
</dbReference>
<evidence type="ECO:0000313" key="8">
    <source>
        <dbReference type="Proteomes" id="UP000654370"/>
    </source>
</evidence>
<dbReference type="EMBL" id="JAEPQZ010000009">
    <property type="protein sequence ID" value="KAG2177135.1"/>
    <property type="molecule type" value="Genomic_DNA"/>
</dbReference>
<dbReference type="InterPro" id="IPR001012">
    <property type="entry name" value="UBX_dom"/>
</dbReference>
<dbReference type="GO" id="GO:0032435">
    <property type="term" value="P:negative regulation of proteasomal ubiquitin-dependent protein catabolic process"/>
    <property type="evidence" value="ECO:0007669"/>
    <property type="project" value="TreeGrafter"/>
</dbReference>
<dbReference type="Gene3D" id="1.10.8.10">
    <property type="entry name" value="DNA helicase RuvA subunit, C-terminal domain"/>
    <property type="match status" value="1"/>
</dbReference>
<feature type="compositionally biased region" description="Basic and acidic residues" evidence="4">
    <location>
        <begin position="174"/>
        <end position="202"/>
    </location>
</feature>
<dbReference type="InterPro" id="IPR029071">
    <property type="entry name" value="Ubiquitin-like_domsf"/>
</dbReference>
<accession>A0A8H7PNX2</accession>
<gene>
    <name evidence="7" type="ORF">INT43_007792</name>
</gene>
<keyword evidence="8" id="KW-1185">Reference proteome</keyword>
<dbReference type="InterPro" id="IPR009060">
    <property type="entry name" value="UBA-like_sf"/>
</dbReference>
<dbReference type="PROSITE" id="PS50033">
    <property type="entry name" value="UBX"/>
    <property type="match status" value="1"/>
</dbReference>
<protein>
    <submittedName>
        <fullName evidence="7">Uncharacterized protein</fullName>
    </submittedName>
</protein>
<keyword evidence="3" id="KW-0175">Coiled coil</keyword>
<dbReference type="SMART" id="SM00165">
    <property type="entry name" value="UBA"/>
    <property type="match status" value="1"/>
</dbReference>
<dbReference type="PROSITE" id="PS50030">
    <property type="entry name" value="UBA"/>
    <property type="match status" value="1"/>
</dbReference>
<dbReference type="Gene3D" id="3.10.20.90">
    <property type="entry name" value="Phosphatidylinositol 3-kinase Catalytic Subunit, Chain A, domain 1"/>
    <property type="match status" value="1"/>
</dbReference>
<dbReference type="InterPro" id="IPR015940">
    <property type="entry name" value="UBA"/>
</dbReference>
<sequence length="325" mass="35901">MASDIETLVSMGFPRNRAEKAWKKTNGAGLQPAMDWLLEHSEDADIDEEEVNTGQSLQATSNPAATTTGATEDGKYEGEIKDGEQTAQSLICNDCQKLFRDAGAAERHAIRTSHQNFSESTQAIAPLTEEEKKEKLAELKARLSEKRALREQQEKDDRKSNEKIRRKTGQELTQAKEKMEEESLKKAFEAKKKEKEADRVAKAKIKAQIEADKKERAAKRDAAKQVTQAQAAAASAEAAAAPKVKKEYTDSRLQIRLPGGAPITHTFPATSQLEDVATFIKDNGHAQTFTLSTSFPRKTFQPDDYSKSLKELDLVPSAVLLLGTL</sequence>
<evidence type="ECO:0000256" key="1">
    <source>
        <dbReference type="ARBA" id="ARBA00004496"/>
    </source>
</evidence>
<evidence type="ECO:0000313" key="7">
    <source>
        <dbReference type="EMBL" id="KAG2177135.1"/>
    </source>
</evidence>
<dbReference type="GO" id="GO:0005737">
    <property type="term" value="C:cytoplasm"/>
    <property type="evidence" value="ECO:0007669"/>
    <property type="project" value="UniProtKB-SubCell"/>
</dbReference>
<dbReference type="GO" id="GO:0036435">
    <property type="term" value="F:K48-linked polyubiquitin modification-dependent protein binding"/>
    <property type="evidence" value="ECO:0007669"/>
    <property type="project" value="TreeGrafter"/>
</dbReference>
<reference evidence="7" key="1">
    <citation type="submission" date="2020-12" db="EMBL/GenBank/DDBJ databases">
        <title>Metabolic potential, ecology and presence of endohyphal bacteria is reflected in genomic diversity of Mucoromycotina.</title>
        <authorList>
            <person name="Muszewska A."/>
            <person name="Okrasinska A."/>
            <person name="Steczkiewicz K."/>
            <person name="Drgas O."/>
            <person name="Orlowska M."/>
            <person name="Perlinska-Lenart U."/>
            <person name="Aleksandrzak-Piekarczyk T."/>
            <person name="Szatraj K."/>
            <person name="Zielenkiewicz U."/>
            <person name="Pilsyk S."/>
            <person name="Malc E."/>
            <person name="Mieczkowski P."/>
            <person name="Kruszewska J.S."/>
            <person name="Biernat P."/>
            <person name="Pawlowska J."/>
        </authorList>
    </citation>
    <scope>NUCLEOTIDE SEQUENCE</scope>
    <source>
        <strain evidence="7">WA0000067209</strain>
    </source>
</reference>
<comment type="caution">
    <text evidence="7">The sequence shown here is derived from an EMBL/GenBank/DDBJ whole genome shotgun (WGS) entry which is preliminary data.</text>
</comment>
<dbReference type="Proteomes" id="UP000654370">
    <property type="component" value="Unassembled WGS sequence"/>
</dbReference>
<organism evidence="7 8">
    <name type="scientific">Mortierella isabellina</name>
    <name type="common">Filamentous fungus</name>
    <name type="synonym">Umbelopsis isabellina</name>
    <dbReference type="NCBI Taxonomy" id="91625"/>
    <lineage>
        <taxon>Eukaryota</taxon>
        <taxon>Fungi</taxon>
        <taxon>Fungi incertae sedis</taxon>
        <taxon>Mucoromycota</taxon>
        <taxon>Mucoromycotina</taxon>
        <taxon>Umbelopsidomycetes</taxon>
        <taxon>Umbelopsidales</taxon>
        <taxon>Umbelopsidaceae</taxon>
        <taxon>Umbelopsis</taxon>
    </lineage>
</organism>
<keyword evidence="2" id="KW-0963">Cytoplasm</keyword>
<dbReference type="PANTHER" id="PTHR46340">
    <property type="entry name" value="UBX DOMAIN-CONTAINING PROTEIN 1"/>
    <property type="match status" value="1"/>
</dbReference>
<evidence type="ECO:0000256" key="4">
    <source>
        <dbReference type="SAM" id="MobiDB-lite"/>
    </source>
</evidence>
<evidence type="ECO:0000259" key="6">
    <source>
        <dbReference type="PROSITE" id="PS50033"/>
    </source>
</evidence>
<dbReference type="SUPFAM" id="SSF54236">
    <property type="entry name" value="Ubiquitin-like"/>
    <property type="match status" value="1"/>
</dbReference>
<dbReference type="SUPFAM" id="SSF46934">
    <property type="entry name" value="UBA-like"/>
    <property type="match status" value="1"/>
</dbReference>
<dbReference type="InterPro" id="IPR013087">
    <property type="entry name" value="Znf_C2H2_type"/>
</dbReference>
<dbReference type="OrthoDB" id="10254930at2759"/>
<dbReference type="CDD" id="cd14302">
    <property type="entry name" value="UBA_UBXN1"/>
    <property type="match status" value="1"/>
</dbReference>
<evidence type="ECO:0000259" key="5">
    <source>
        <dbReference type="PROSITE" id="PS50030"/>
    </source>
</evidence>
<feature type="domain" description="UBA" evidence="5">
    <location>
        <begin position="1"/>
        <end position="40"/>
    </location>
</feature>
<feature type="compositionally biased region" description="Polar residues" evidence="4">
    <location>
        <begin position="52"/>
        <end position="70"/>
    </location>
</feature>
<dbReference type="AlphaFoldDB" id="A0A8H7PNX2"/>
<feature type="region of interest" description="Disordered" evidence="4">
    <location>
        <begin position="110"/>
        <end position="202"/>
    </location>
</feature>
<proteinExistence type="predicted"/>
<evidence type="ECO:0000256" key="2">
    <source>
        <dbReference type="ARBA" id="ARBA00022490"/>
    </source>
</evidence>
<feature type="domain" description="UBX" evidence="6">
    <location>
        <begin position="246"/>
        <end position="322"/>
    </location>
</feature>
<dbReference type="InterPro" id="IPR041923">
    <property type="entry name" value="UBA_UBXN1"/>
</dbReference>
<comment type="subcellular location">
    <subcellularLocation>
        <location evidence="1">Cytoplasm</location>
    </subcellularLocation>
</comment>
<dbReference type="SMART" id="SM00166">
    <property type="entry name" value="UBX"/>
    <property type="match status" value="1"/>
</dbReference>
<feature type="compositionally biased region" description="Polar residues" evidence="4">
    <location>
        <begin position="112"/>
        <end position="123"/>
    </location>
</feature>
<dbReference type="Pfam" id="PF00789">
    <property type="entry name" value="UBX"/>
    <property type="match status" value="1"/>
</dbReference>